<dbReference type="InterPro" id="IPR019734">
    <property type="entry name" value="TPR_rpt"/>
</dbReference>
<comment type="function">
    <text evidence="1">Required for maximal bacterial cellulose synthesis.</text>
</comment>
<dbReference type="Gene3D" id="1.25.40.10">
    <property type="entry name" value="Tetratricopeptide repeat domain"/>
    <property type="match status" value="4"/>
</dbReference>
<evidence type="ECO:0000256" key="9">
    <source>
        <dbReference type="SAM" id="SignalP"/>
    </source>
</evidence>
<evidence type="ECO:0000259" key="10">
    <source>
        <dbReference type="Pfam" id="PF05420"/>
    </source>
</evidence>
<sequence length="1327" mass="144663">MPSRRQTLAIGVLAALIHNSSFAELSENGKVLLEQGQYWQARKDTTRATEAWRKLLLIDPQQADALYGLGLLELDGNRPQGAKRYLDQLRQAHPGERQTLLLQQEIALHSADNTAQLEQARQLAESGELDQAVAAYRTLFSGSAPQGELGLEFYSYLGYTATGWQEARQGLERLQGQSPDNPKIKLNLAKLLLRNESTRVEGIRRLASYANDPVIGSESIEGWRQGLSWLGAPRPAEVPLFDAYLKAYPDDEEIRNQLKSGARASQASAVQRQNSHLVRGFKALDANDLPQAEQSFQARLREQAQDADALGGLGIVRQRQGRLGDADALFKQAISRGNSSRWQSALQGNRYWVLLDQANAARDAGNPQDARELLQRAIAMNPRQVQGPISLADLQAAQGQFDSAETTYRQALSLDAGNPDALRGLVSVLAQNGKLGESQRLIDGLSDAQRERLGDLRVLRAAIAVGQARDAERSGDLAGARKALEEAVRNDPQNVWARYDLAQVYLKSDASGKARQTIDEMLKANPQRAEALYASALFFSRLGEWQSAQRSLAQVPTAQRSAAMHTLAEEIELHLLTRQAADLAKQGQRQQAMKLLQRAEPAAANNPGMLSALAATYIDIGQTEHALGMLRTAIAQSSTPSPSLRLAYAGALLKAGDDVQVNQILRELRSQPLQAGDQRSYDDLVFQYTVRQADLLREKGDLVAAYDTLAPALAQHPQDPQAVSSLARMYLDNRNPAKAVELFTPLLRQYPDNADVQMGAAQAFVQAGDADKAERAVEKALQLAPQNPQILTSAAGYYRGRGKLAKAEQLYAQALALQAPPEQNVLNPFGQAIAVNPFVGQPGQRKQSRLSETVLAEIPEPAQTQVSSRASEAFDAPVLLASRDNEPGLRTASQATPQLATPAPVDPRAALQTELDTIREARSPQIKQGVTFRSNDSESGLGKITDVEAPLEISFPVGDDRMALRVTPVSLNAGGVSSDPANRFRFGGFTAEQIANLANAGTEAQIEQAASDLFFGSTGKQKDSGVGFAVAYENPSLGLKSDLGVSPVGFLYNTVVGGINLDRPFSEGSNWRYGLNLSRRSVTDSLTSFAGARDARSGLEWGGVTANGGRLQVGYDNQRYGVYGYGSWHKLIGHNVDDNTRTELGSGIYWYLLNNQDQRLTAGLSVSGTHYAENQSFFTYGHGGYFSPQNFFSIAIPVNWAHRGPDWSYQVNGSVGMQHIEQDGAPYFPRDPRLQSAFDQASQLLAENDVDFRTRYSSQSKTGIGYSLGASGEYRLGDGFFFGGTLGVDNARDYQQWTGGLYLRYLFNDGRGAMPLPVNPYRSPYSN</sequence>
<feature type="chain" id="PRO_5047310106" evidence="9">
    <location>
        <begin position="24"/>
        <end position="1327"/>
    </location>
</feature>
<feature type="repeat" description="TPR" evidence="7">
    <location>
        <begin position="720"/>
        <end position="753"/>
    </location>
</feature>
<dbReference type="InterPro" id="IPR008410">
    <property type="entry name" value="BCSC_C"/>
</dbReference>
<dbReference type="PANTHER" id="PTHR45586:SF1">
    <property type="entry name" value="LIPOPOLYSACCHARIDE ASSEMBLY PROTEIN B"/>
    <property type="match status" value="1"/>
</dbReference>
<feature type="domain" description="Cellulose synthase operon C C-terminal" evidence="10">
    <location>
        <begin position="943"/>
        <end position="1308"/>
    </location>
</feature>
<keyword evidence="3 9" id="KW-0732">Signal</keyword>
<evidence type="ECO:0000256" key="2">
    <source>
        <dbReference type="ARBA" id="ARBA00005186"/>
    </source>
</evidence>
<dbReference type="InterPro" id="IPR011990">
    <property type="entry name" value="TPR-like_helical_dom_sf"/>
</dbReference>
<accession>A0ABX8DWJ9</accession>
<dbReference type="PANTHER" id="PTHR45586">
    <property type="entry name" value="TPR REPEAT-CONTAINING PROTEIN PA4667"/>
    <property type="match status" value="1"/>
</dbReference>
<feature type="signal peptide" evidence="9">
    <location>
        <begin position="1"/>
        <end position="23"/>
    </location>
</feature>
<evidence type="ECO:0000313" key="11">
    <source>
        <dbReference type="EMBL" id="QVL20674.1"/>
    </source>
</evidence>
<dbReference type="SUPFAM" id="SSF48452">
    <property type="entry name" value="TPR-like"/>
    <property type="match status" value="4"/>
</dbReference>
<keyword evidence="4" id="KW-0677">Repeat</keyword>
<protein>
    <submittedName>
        <fullName evidence="11">BCSC C-terminal domain-containing protein</fullName>
    </submittedName>
</protein>
<keyword evidence="12" id="KW-1185">Reference proteome</keyword>
<dbReference type="Pfam" id="PF13432">
    <property type="entry name" value="TPR_16"/>
    <property type="match status" value="4"/>
</dbReference>
<dbReference type="SMART" id="SM00028">
    <property type="entry name" value="TPR"/>
    <property type="match status" value="12"/>
</dbReference>
<dbReference type="InterPro" id="IPR051012">
    <property type="entry name" value="CellSynth/LPSAsmb/PSIAsmb"/>
</dbReference>
<dbReference type="Pfam" id="PF14559">
    <property type="entry name" value="TPR_19"/>
    <property type="match status" value="2"/>
</dbReference>
<dbReference type="InterPro" id="IPR003921">
    <property type="entry name" value="Cell_synth_C"/>
</dbReference>
<dbReference type="EMBL" id="CP074676">
    <property type="protein sequence ID" value="QVL20674.1"/>
    <property type="molecule type" value="Genomic_DNA"/>
</dbReference>
<organism evidence="11 12">
    <name type="scientific">Pseudomonas qingdaonensis</name>
    <dbReference type="NCBI Taxonomy" id="2056231"/>
    <lineage>
        <taxon>Bacteria</taxon>
        <taxon>Pseudomonadati</taxon>
        <taxon>Pseudomonadota</taxon>
        <taxon>Gammaproteobacteria</taxon>
        <taxon>Pseudomonadales</taxon>
        <taxon>Pseudomonadaceae</taxon>
        <taxon>Pseudomonas</taxon>
    </lineage>
</organism>
<feature type="repeat" description="TPR" evidence="7">
    <location>
        <begin position="754"/>
        <end position="787"/>
    </location>
</feature>
<evidence type="ECO:0000313" key="12">
    <source>
        <dbReference type="Proteomes" id="UP000678154"/>
    </source>
</evidence>
<evidence type="ECO:0000256" key="4">
    <source>
        <dbReference type="ARBA" id="ARBA00022737"/>
    </source>
</evidence>
<dbReference type="PROSITE" id="PS50005">
    <property type="entry name" value="TPR"/>
    <property type="match status" value="2"/>
</dbReference>
<keyword evidence="6" id="KW-0135">Cellulose biosynthesis</keyword>
<proteinExistence type="predicted"/>
<keyword evidence="5 7" id="KW-0802">TPR repeat</keyword>
<evidence type="ECO:0000256" key="6">
    <source>
        <dbReference type="ARBA" id="ARBA00022916"/>
    </source>
</evidence>
<dbReference type="GeneID" id="87480361"/>
<dbReference type="Pfam" id="PF05420">
    <property type="entry name" value="BCSC_C"/>
    <property type="match status" value="1"/>
</dbReference>
<reference evidence="11 12" key="1">
    <citation type="journal article" date="2016" name="J. Hazard. Mater.">
        <title>A newly isolated Pseudomonas putida S-1 strain for batch-mode-propanethiol degradation and continuous treatment of propanethiol-containing waste gas.</title>
        <authorList>
            <person name="Chen D.Z."/>
            <person name="Sun Y.M."/>
            <person name="Han L.M."/>
            <person name="Chen J."/>
            <person name="Ye J.X."/>
            <person name="Chen J.M."/>
        </authorList>
    </citation>
    <scope>NUCLEOTIDE SEQUENCE [LARGE SCALE GENOMIC DNA]</scope>
    <source>
        <strain evidence="11 12">S-1</strain>
    </source>
</reference>
<evidence type="ECO:0000256" key="5">
    <source>
        <dbReference type="ARBA" id="ARBA00022803"/>
    </source>
</evidence>
<name>A0ABX8DWJ9_9PSED</name>
<evidence type="ECO:0000256" key="3">
    <source>
        <dbReference type="ARBA" id="ARBA00022729"/>
    </source>
</evidence>
<feature type="region of interest" description="Disordered" evidence="8">
    <location>
        <begin position="884"/>
        <end position="905"/>
    </location>
</feature>
<comment type="pathway">
    <text evidence="2">Glycan metabolism; bacterial cellulose biosynthesis.</text>
</comment>
<dbReference type="RefSeq" id="WP_213607232.1">
    <property type="nucleotide sequence ID" value="NZ_CP074676.1"/>
</dbReference>
<evidence type="ECO:0000256" key="1">
    <source>
        <dbReference type="ARBA" id="ARBA00003476"/>
    </source>
</evidence>
<dbReference type="PRINTS" id="PR01441">
    <property type="entry name" value="CELLSNTHASEC"/>
</dbReference>
<evidence type="ECO:0000256" key="7">
    <source>
        <dbReference type="PROSITE-ProRule" id="PRU00339"/>
    </source>
</evidence>
<dbReference type="Proteomes" id="UP000678154">
    <property type="component" value="Chromosome"/>
</dbReference>
<gene>
    <name evidence="11" type="ORF">KH389_08900</name>
</gene>
<evidence type="ECO:0000256" key="8">
    <source>
        <dbReference type="SAM" id="MobiDB-lite"/>
    </source>
</evidence>